<keyword evidence="9 16" id="KW-0418">Kinase</keyword>
<dbReference type="Gene3D" id="3.30.565.10">
    <property type="entry name" value="Histidine kinase-like ATPase, C-terminal domain"/>
    <property type="match status" value="1"/>
</dbReference>
<keyword evidence="4" id="KW-1003">Cell membrane</keyword>
<comment type="catalytic activity">
    <reaction evidence="1">
        <text>ATP + protein L-histidine = ADP + protein N-phospho-L-histidine.</text>
        <dbReference type="EC" id="2.7.13.3"/>
    </reaction>
</comment>
<keyword evidence="7 14" id="KW-0812">Transmembrane</keyword>
<comment type="caution">
    <text evidence="16">The sequence shown here is derived from an EMBL/GenBank/DDBJ whole genome shotgun (WGS) entry which is preliminary data.</text>
</comment>
<dbReference type="Pfam" id="PF14689">
    <property type="entry name" value="SPOB_a"/>
    <property type="match status" value="1"/>
</dbReference>
<evidence type="ECO:0000256" key="7">
    <source>
        <dbReference type="ARBA" id="ARBA00022692"/>
    </source>
</evidence>
<name>A0ABT9WLZ3_9BACI</name>
<dbReference type="InterPro" id="IPR039506">
    <property type="entry name" value="SPOB_a"/>
</dbReference>
<evidence type="ECO:0000256" key="10">
    <source>
        <dbReference type="ARBA" id="ARBA00022840"/>
    </source>
</evidence>
<evidence type="ECO:0000256" key="9">
    <source>
        <dbReference type="ARBA" id="ARBA00022777"/>
    </source>
</evidence>
<dbReference type="PROSITE" id="PS50109">
    <property type="entry name" value="HIS_KIN"/>
    <property type="match status" value="1"/>
</dbReference>
<evidence type="ECO:0000256" key="12">
    <source>
        <dbReference type="ARBA" id="ARBA00023012"/>
    </source>
</evidence>
<evidence type="ECO:0000256" key="3">
    <source>
        <dbReference type="ARBA" id="ARBA00012438"/>
    </source>
</evidence>
<dbReference type="InterPro" id="IPR033463">
    <property type="entry name" value="sCache_3"/>
</dbReference>
<protein>
    <recommendedName>
        <fullName evidence="3">histidine kinase</fullName>
        <ecNumber evidence="3">2.7.13.3</ecNumber>
    </recommendedName>
</protein>
<dbReference type="InterPro" id="IPR004358">
    <property type="entry name" value="Sig_transdc_His_kin-like_C"/>
</dbReference>
<evidence type="ECO:0000313" key="17">
    <source>
        <dbReference type="Proteomes" id="UP001223586"/>
    </source>
</evidence>
<dbReference type="SUPFAM" id="SSF55890">
    <property type="entry name" value="Sporulation response regulatory protein Spo0B"/>
    <property type="match status" value="1"/>
</dbReference>
<dbReference type="InterPro" id="IPR036890">
    <property type="entry name" value="HATPase_C_sf"/>
</dbReference>
<proteinExistence type="predicted"/>
<feature type="domain" description="Histidine kinase" evidence="15">
    <location>
        <begin position="437"/>
        <end position="536"/>
    </location>
</feature>
<organism evidence="16 17">
    <name type="scientific">Bacillus chungangensis</name>
    <dbReference type="NCBI Taxonomy" id="587633"/>
    <lineage>
        <taxon>Bacteria</taxon>
        <taxon>Bacillati</taxon>
        <taxon>Bacillota</taxon>
        <taxon>Bacilli</taxon>
        <taxon>Bacillales</taxon>
        <taxon>Bacillaceae</taxon>
        <taxon>Bacillus</taxon>
    </lineage>
</organism>
<dbReference type="GO" id="GO:0004673">
    <property type="term" value="F:protein histidine kinase activity"/>
    <property type="evidence" value="ECO:0007669"/>
    <property type="project" value="UniProtKB-EC"/>
</dbReference>
<keyword evidence="8" id="KW-0547">Nucleotide-binding</keyword>
<keyword evidence="13 14" id="KW-0472">Membrane</keyword>
<reference evidence="16 17" key="1">
    <citation type="submission" date="2023-07" db="EMBL/GenBank/DDBJ databases">
        <title>Genomic Encyclopedia of Type Strains, Phase IV (KMG-IV): sequencing the most valuable type-strain genomes for metagenomic binning, comparative biology and taxonomic classification.</title>
        <authorList>
            <person name="Goeker M."/>
        </authorList>
    </citation>
    <scope>NUCLEOTIDE SEQUENCE [LARGE SCALE GENOMIC DNA]</scope>
    <source>
        <strain evidence="16 17">DSM 23837</strain>
    </source>
</reference>
<dbReference type="SMART" id="SM00387">
    <property type="entry name" value="HATPase_c"/>
    <property type="match status" value="1"/>
</dbReference>
<evidence type="ECO:0000259" key="15">
    <source>
        <dbReference type="PROSITE" id="PS50109"/>
    </source>
</evidence>
<dbReference type="Pfam" id="PF02518">
    <property type="entry name" value="HATPase_c"/>
    <property type="match status" value="1"/>
</dbReference>
<dbReference type="SUPFAM" id="SSF55874">
    <property type="entry name" value="ATPase domain of HSP90 chaperone/DNA topoisomerase II/histidine kinase"/>
    <property type="match status" value="1"/>
</dbReference>
<accession>A0ABT9WLZ3</accession>
<keyword evidence="10" id="KW-0067">ATP-binding</keyword>
<keyword evidence="6 16" id="KW-0808">Transferase</keyword>
<evidence type="ECO:0000256" key="2">
    <source>
        <dbReference type="ARBA" id="ARBA00004651"/>
    </source>
</evidence>
<dbReference type="InterPro" id="IPR029151">
    <property type="entry name" value="Sensor-like_sf"/>
</dbReference>
<feature type="transmembrane region" description="Helical" evidence="14">
    <location>
        <begin position="179"/>
        <end position="198"/>
    </location>
</feature>
<evidence type="ECO:0000256" key="13">
    <source>
        <dbReference type="ARBA" id="ARBA00023136"/>
    </source>
</evidence>
<dbReference type="Gene3D" id="1.10.287.130">
    <property type="match status" value="1"/>
</dbReference>
<gene>
    <name evidence="16" type="ORF">J2S08_000057</name>
</gene>
<dbReference type="Proteomes" id="UP001223586">
    <property type="component" value="Unassembled WGS sequence"/>
</dbReference>
<dbReference type="RefSeq" id="WP_307225529.1">
    <property type="nucleotide sequence ID" value="NZ_JAUSTT010000001.1"/>
</dbReference>
<keyword evidence="12" id="KW-0902">Two-component regulatory system</keyword>
<dbReference type="SUPFAM" id="SSF103190">
    <property type="entry name" value="Sensory domain-like"/>
    <property type="match status" value="1"/>
</dbReference>
<dbReference type="Gene3D" id="3.30.450.20">
    <property type="entry name" value="PAS domain"/>
    <property type="match status" value="2"/>
</dbReference>
<keyword evidence="5" id="KW-0597">Phosphoprotein</keyword>
<evidence type="ECO:0000256" key="11">
    <source>
        <dbReference type="ARBA" id="ARBA00022989"/>
    </source>
</evidence>
<evidence type="ECO:0000256" key="14">
    <source>
        <dbReference type="SAM" id="Phobius"/>
    </source>
</evidence>
<evidence type="ECO:0000256" key="5">
    <source>
        <dbReference type="ARBA" id="ARBA00022553"/>
    </source>
</evidence>
<dbReference type="PANTHER" id="PTHR40448:SF1">
    <property type="entry name" value="TWO-COMPONENT SENSOR HISTIDINE KINASE"/>
    <property type="match status" value="1"/>
</dbReference>
<dbReference type="PRINTS" id="PR00344">
    <property type="entry name" value="BCTRLSENSOR"/>
</dbReference>
<dbReference type="InterPro" id="IPR003594">
    <property type="entry name" value="HATPase_dom"/>
</dbReference>
<dbReference type="InterPro" id="IPR016120">
    <property type="entry name" value="Sig_transdc_His_kin_SpoOB"/>
</dbReference>
<evidence type="ECO:0000256" key="1">
    <source>
        <dbReference type="ARBA" id="ARBA00000085"/>
    </source>
</evidence>
<keyword evidence="17" id="KW-1185">Reference proteome</keyword>
<evidence type="ECO:0000313" key="16">
    <source>
        <dbReference type="EMBL" id="MDQ0174226.1"/>
    </source>
</evidence>
<dbReference type="EMBL" id="JAUSTT010000001">
    <property type="protein sequence ID" value="MDQ0174226.1"/>
    <property type="molecule type" value="Genomic_DNA"/>
</dbReference>
<dbReference type="Pfam" id="PF17203">
    <property type="entry name" value="sCache_3_2"/>
    <property type="match status" value="1"/>
</dbReference>
<evidence type="ECO:0000256" key="6">
    <source>
        <dbReference type="ARBA" id="ARBA00022679"/>
    </source>
</evidence>
<keyword evidence="11 14" id="KW-1133">Transmembrane helix</keyword>
<comment type="subcellular location">
    <subcellularLocation>
        <location evidence="2">Cell membrane</location>
        <topology evidence="2">Multi-pass membrane protein</topology>
    </subcellularLocation>
</comment>
<dbReference type="PANTHER" id="PTHR40448">
    <property type="entry name" value="TWO-COMPONENT SENSOR HISTIDINE KINASE"/>
    <property type="match status" value="1"/>
</dbReference>
<evidence type="ECO:0000256" key="4">
    <source>
        <dbReference type="ARBA" id="ARBA00022475"/>
    </source>
</evidence>
<evidence type="ECO:0000256" key="8">
    <source>
        <dbReference type="ARBA" id="ARBA00022741"/>
    </source>
</evidence>
<dbReference type="EC" id="2.7.13.3" evidence="3"/>
<dbReference type="InterPro" id="IPR005467">
    <property type="entry name" value="His_kinase_dom"/>
</dbReference>
<sequence length="541" mass="61633">MIENKWLSKLSLRKMTTLLVLLSVFVSLIASAALLHNYVVERENEIVKEKLKNIGRIVAKDPRIIEEVSRGSIRSVVQDYTMDVMETTNVNFIVVLNNQLIRLSHPDKTVIGKPFSNIEDAKKSLNGEEHYSREEGILGEGTRFFTPIWDEEGEQIGIVCVGYVQETINKELWDAQKNIYIGLSVGLFFGLLGALYLARQLKKILLGLEPKEIAATLKEREFIKESVSEGIIAIAPDRKILLYNNNFTNVMEKAKFTEEYMQAGYLSEDIFSILFKEAFQTKQPIYNQVIVFNQLELIVSVKLIYVKEKTYGAVATIRDQSDMQQLIRELSGTEQYVDSLRAQNHKFMNQLHTILGLIELEKYEDVIHFIRVLDTDYRHEIGFVTEKIKSPAIAGFLLGKSSEFKEQGVLLKIDSDSNFPDMKMGELLHDLLISIGVLLDNAKEAVKLSDKKQVKLFLYYDSDEEVILIEVHDTGEGMEEQLITKIFSRGFSTKGEKRGYGLDAVKSIANRYDGIVDVRSKIGKGSIFRIELPYKRGNSNE</sequence>